<dbReference type="EMBL" id="CP006912">
    <property type="protein sequence ID" value="AHB50239.1"/>
    <property type="molecule type" value="Genomic_DNA"/>
</dbReference>
<feature type="region of interest" description="Disordered" evidence="1">
    <location>
        <begin position="1"/>
        <end position="40"/>
    </location>
</feature>
<dbReference type="RefSeq" id="WP_023787741.1">
    <property type="nucleotide sequence ID" value="NC_022997.1"/>
</dbReference>
<evidence type="ECO:0000313" key="4">
    <source>
        <dbReference type="Proteomes" id="UP000018542"/>
    </source>
</evidence>
<feature type="transmembrane region" description="Helical" evidence="2">
    <location>
        <begin position="98"/>
        <end position="121"/>
    </location>
</feature>
<reference evidence="3 4" key="1">
    <citation type="journal article" date="2014" name="Genome Announc.">
        <title>Complete Genome Sequence of Hyphomicrobium nitrativorans Strain NL23, a Denitrifying Bacterium Isolated from Biofilm of a Methanol-Fed Denitrification System Treating Seawater at the Montreal Biodome.</title>
        <authorList>
            <person name="Martineau C."/>
            <person name="Villeneuve C."/>
            <person name="Mauffrey F."/>
            <person name="Villemur R."/>
        </authorList>
    </citation>
    <scope>NUCLEOTIDE SEQUENCE [LARGE SCALE GENOMIC DNA]</scope>
    <source>
        <strain evidence="3">NL23</strain>
    </source>
</reference>
<organism evidence="3 4">
    <name type="scientific">Hyphomicrobium nitrativorans NL23</name>
    <dbReference type="NCBI Taxonomy" id="1029756"/>
    <lineage>
        <taxon>Bacteria</taxon>
        <taxon>Pseudomonadati</taxon>
        <taxon>Pseudomonadota</taxon>
        <taxon>Alphaproteobacteria</taxon>
        <taxon>Hyphomicrobiales</taxon>
        <taxon>Hyphomicrobiaceae</taxon>
        <taxon>Hyphomicrobium</taxon>
    </lineage>
</organism>
<protein>
    <submittedName>
        <fullName evidence="3">Uncharacterized protein</fullName>
    </submittedName>
</protein>
<keyword evidence="2" id="KW-0812">Transmembrane</keyword>
<feature type="transmembrane region" description="Helical" evidence="2">
    <location>
        <begin position="133"/>
        <end position="154"/>
    </location>
</feature>
<feature type="compositionally biased region" description="Polar residues" evidence="1">
    <location>
        <begin position="1"/>
        <end position="12"/>
    </location>
</feature>
<dbReference type="PATRIC" id="fig|1029756.8.peg.2492"/>
<gene>
    <name evidence="3" type="ORF">W911_12005</name>
</gene>
<evidence type="ECO:0000256" key="1">
    <source>
        <dbReference type="SAM" id="MobiDB-lite"/>
    </source>
</evidence>
<feature type="transmembrane region" description="Helical" evidence="2">
    <location>
        <begin position="66"/>
        <end position="86"/>
    </location>
</feature>
<dbReference type="Proteomes" id="UP000018542">
    <property type="component" value="Chromosome"/>
</dbReference>
<evidence type="ECO:0000313" key="3">
    <source>
        <dbReference type="EMBL" id="AHB50239.1"/>
    </source>
</evidence>
<keyword evidence="2" id="KW-1133">Transmembrane helix</keyword>
<proteinExistence type="predicted"/>
<name>V5SJT6_9HYPH</name>
<dbReference type="HOGENOM" id="CLU_1347396_0_0_5"/>
<keyword evidence="4" id="KW-1185">Reference proteome</keyword>
<evidence type="ECO:0000256" key="2">
    <source>
        <dbReference type="SAM" id="Phobius"/>
    </source>
</evidence>
<accession>V5SJT6</accession>
<feature type="transmembrane region" description="Helical" evidence="2">
    <location>
        <begin position="160"/>
        <end position="179"/>
    </location>
</feature>
<sequence>MALAKQSANSGTFGRRGVDASPRVRPASVRKPTVSGRPEARTAEAAAQAADAIARDVGTAASRGKAYAYACLSGATTFLAVLFILSGVESRFFQSGPMLFLLAIPVLPTLALALYIPTVVLSDLARLLSIPRGWSDIGIGFVLGLGVGIAYAVTAADAKSLATAVAITAGGIVGGWAFWRAQGYPGLSRAGRDAAEIAYHKIK</sequence>
<dbReference type="AlphaFoldDB" id="V5SJT6"/>
<keyword evidence="2" id="KW-0472">Membrane</keyword>
<dbReference type="KEGG" id="hni:W911_12005"/>